<name>A0A1M5BWK6_9ACTN</name>
<keyword evidence="3" id="KW-1185">Reference proteome</keyword>
<dbReference type="STRING" id="1206085.SAMN05443575_0020"/>
<evidence type="ECO:0000313" key="2">
    <source>
        <dbReference type="EMBL" id="SHF46938.1"/>
    </source>
</evidence>
<evidence type="ECO:0000313" key="3">
    <source>
        <dbReference type="Proteomes" id="UP000186132"/>
    </source>
</evidence>
<reference evidence="2 3" key="1">
    <citation type="submission" date="2016-11" db="EMBL/GenBank/DDBJ databases">
        <authorList>
            <person name="Jaros S."/>
            <person name="Januszkiewicz K."/>
            <person name="Wedrychowicz H."/>
        </authorList>
    </citation>
    <scope>NUCLEOTIDE SEQUENCE [LARGE SCALE GENOMIC DNA]</scope>
    <source>
        <strain evidence="2 3">DSM 45627</strain>
    </source>
</reference>
<organism evidence="2 3">
    <name type="scientific">Jatrophihabitans endophyticus</name>
    <dbReference type="NCBI Taxonomy" id="1206085"/>
    <lineage>
        <taxon>Bacteria</taxon>
        <taxon>Bacillati</taxon>
        <taxon>Actinomycetota</taxon>
        <taxon>Actinomycetes</taxon>
        <taxon>Jatrophihabitantales</taxon>
        <taxon>Jatrophihabitantaceae</taxon>
        <taxon>Jatrophihabitans</taxon>
    </lineage>
</organism>
<accession>A0A1M5BWK6</accession>
<dbReference type="AlphaFoldDB" id="A0A1M5BWK6"/>
<gene>
    <name evidence="2" type="ORF">SAMN05443575_0020</name>
</gene>
<dbReference type="SUPFAM" id="SSF54909">
    <property type="entry name" value="Dimeric alpha+beta barrel"/>
    <property type="match status" value="1"/>
</dbReference>
<dbReference type="GO" id="GO:0004497">
    <property type="term" value="F:monooxygenase activity"/>
    <property type="evidence" value="ECO:0007669"/>
    <property type="project" value="UniProtKB-KW"/>
</dbReference>
<dbReference type="InterPro" id="IPR011008">
    <property type="entry name" value="Dimeric_a/b-barrel"/>
</dbReference>
<dbReference type="InterPro" id="IPR050744">
    <property type="entry name" value="AI-2_Isomerase_LsrG"/>
</dbReference>
<dbReference type="Pfam" id="PF03992">
    <property type="entry name" value="ABM"/>
    <property type="match status" value="1"/>
</dbReference>
<evidence type="ECO:0000259" key="1">
    <source>
        <dbReference type="PROSITE" id="PS51725"/>
    </source>
</evidence>
<protein>
    <submittedName>
        <fullName evidence="2">Quinol monooxygenase YgiN</fullName>
    </submittedName>
</protein>
<sequence>MILIVVKWQLRPDKVDSWLDQVSAFTDATRAEPGNLFFEWSRSVDDPDTFLLVEGFADDDAGAAHVGSEHFRTAIGWMPDWVASTPKIINIQGPGDGWGEMGEVIPR</sequence>
<dbReference type="Proteomes" id="UP000186132">
    <property type="component" value="Unassembled WGS sequence"/>
</dbReference>
<dbReference type="OrthoDB" id="8452260at2"/>
<dbReference type="PANTHER" id="PTHR33336">
    <property type="entry name" value="QUINOL MONOOXYGENASE YGIN-RELATED"/>
    <property type="match status" value="1"/>
</dbReference>
<proteinExistence type="predicted"/>
<keyword evidence="2" id="KW-0503">Monooxygenase</keyword>
<dbReference type="PANTHER" id="PTHR33336:SF3">
    <property type="entry name" value="ABM DOMAIN-CONTAINING PROTEIN"/>
    <property type="match status" value="1"/>
</dbReference>
<keyword evidence="2" id="KW-0560">Oxidoreductase</keyword>
<dbReference type="RefSeq" id="WP_073384513.1">
    <property type="nucleotide sequence ID" value="NZ_FQVU01000001.1"/>
</dbReference>
<dbReference type="Gene3D" id="3.30.70.100">
    <property type="match status" value="1"/>
</dbReference>
<dbReference type="InterPro" id="IPR007138">
    <property type="entry name" value="ABM_dom"/>
</dbReference>
<feature type="domain" description="ABM" evidence="1">
    <location>
        <begin position="2"/>
        <end position="90"/>
    </location>
</feature>
<dbReference type="PROSITE" id="PS51725">
    <property type="entry name" value="ABM"/>
    <property type="match status" value="1"/>
</dbReference>
<dbReference type="EMBL" id="FQVU01000001">
    <property type="protein sequence ID" value="SHF46938.1"/>
    <property type="molecule type" value="Genomic_DNA"/>
</dbReference>